<evidence type="ECO:0000313" key="1">
    <source>
        <dbReference type="EMBL" id="KAJ4249124.1"/>
    </source>
</evidence>
<protein>
    <recommendedName>
        <fullName evidence="3">Prolyl 4-hydroxylase alpha subunit Fe(2+) 2OG dioxygenase domain-containing protein</fullName>
    </recommendedName>
</protein>
<proteinExistence type="predicted"/>
<evidence type="ECO:0000313" key="2">
    <source>
        <dbReference type="Proteomes" id="UP001152049"/>
    </source>
</evidence>
<dbReference type="InterPro" id="IPR055091">
    <property type="entry name" value="WelO5-like"/>
</dbReference>
<keyword evidence="2" id="KW-1185">Reference proteome</keyword>
<dbReference type="AlphaFoldDB" id="A0A9W8RP79"/>
<dbReference type="Pfam" id="PF22814">
    <property type="entry name" value="WelO5"/>
    <property type="match status" value="1"/>
</dbReference>
<reference evidence="1" key="1">
    <citation type="submission" date="2022-09" db="EMBL/GenBank/DDBJ databases">
        <title>Fusarium specimens isolated from Avocado Roots.</title>
        <authorList>
            <person name="Stajich J."/>
            <person name="Roper C."/>
            <person name="Heimlech-Rivalta G."/>
        </authorList>
    </citation>
    <scope>NUCLEOTIDE SEQUENCE</scope>
    <source>
        <strain evidence="1">CF00136</strain>
    </source>
</reference>
<dbReference type="OrthoDB" id="5282017at2759"/>
<comment type="caution">
    <text evidence="1">The sequence shown here is derived from an EMBL/GenBank/DDBJ whole genome shotgun (WGS) entry which is preliminary data.</text>
</comment>
<name>A0A9W8RP79_9HYPO</name>
<evidence type="ECO:0008006" key="3">
    <source>
        <dbReference type="Google" id="ProtNLM"/>
    </source>
</evidence>
<gene>
    <name evidence="1" type="ORF">NW762_012458</name>
</gene>
<dbReference type="Proteomes" id="UP001152049">
    <property type="component" value="Unassembled WGS sequence"/>
</dbReference>
<dbReference type="EMBL" id="JAOQAZ010000034">
    <property type="protein sequence ID" value="KAJ4249124.1"/>
    <property type="molecule type" value="Genomic_DNA"/>
</dbReference>
<organism evidence="1 2">
    <name type="scientific">Fusarium torreyae</name>
    <dbReference type="NCBI Taxonomy" id="1237075"/>
    <lineage>
        <taxon>Eukaryota</taxon>
        <taxon>Fungi</taxon>
        <taxon>Dikarya</taxon>
        <taxon>Ascomycota</taxon>
        <taxon>Pezizomycotina</taxon>
        <taxon>Sordariomycetes</taxon>
        <taxon>Hypocreomycetidae</taxon>
        <taxon>Hypocreales</taxon>
        <taxon>Nectriaceae</taxon>
        <taxon>Fusarium</taxon>
    </lineage>
</organism>
<sequence length="316" mass="36424">MTFFNLLHAKPIENHEHYFGSAASQTIPTNWRTFTDQTLTSSNIVDLFANRIPVIRQQGFLKPAELEKMLEIVRRHQLDEYDTEFTWPRVGIAGITQYDHIRGMVIFLVKPRVRLKVEQDPPSYFRKVSEARCLQKRWKSEAGIDILERVIAILRTASAMPVRRASTDENDYFAGVLRAMDRGIGVHADFAPYEAAGWSIDRIVGQLTWNILLNRISGGDTIIYDRQWHAPDDDESWRKPFPQDSYQPQMLEGHPFKAMRAIPGDLTLFNPRNFHEVKPCDIDREHPIADIRFTISSFVGYLPSQGDEPATLVLWS</sequence>
<accession>A0A9W8RP79</accession>